<dbReference type="AlphaFoldDB" id="A0A0A9GYM7"/>
<name>A0A0A9GYM7_ARUDO</name>
<organism evidence="1">
    <name type="scientific">Arundo donax</name>
    <name type="common">Giant reed</name>
    <name type="synonym">Donax arundinaceus</name>
    <dbReference type="NCBI Taxonomy" id="35708"/>
    <lineage>
        <taxon>Eukaryota</taxon>
        <taxon>Viridiplantae</taxon>
        <taxon>Streptophyta</taxon>
        <taxon>Embryophyta</taxon>
        <taxon>Tracheophyta</taxon>
        <taxon>Spermatophyta</taxon>
        <taxon>Magnoliopsida</taxon>
        <taxon>Liliopsida</taxon>
        <taxon>Poales</taxon>
        <taxon>Poaceae</taxon>
        <taxon>PACMAD clade</taxon>
        <taxon>Arundinoideae</taxon>
        <taxon>Arundineae</taxon>
        <taxon>Arundo</taxon>
    </lineage>
</organism>
<reference evidence="1" key="1">
    <citation type="submission" date="2014-09" db="EMBL/GenBank/DDBJ databases">
        <authorList>
            <person name="Magalhaes I.L.F."/>
            <person name="Oliveira U."/>
            <person name="Santos F.R."/>
            <person name="Vidigal T.H.D.A."/>
            <person name="Brescovit A.D."/>
            <person name="Santos A.J."/>
        </authorList>
    </citation>
    <scope>NUCLEOTIDE SEQUENCE</scope>
    <source>
        <tissue evidence="1">Shoot tissue taken approximately 20 cm above the soil surface</tissue>
    </source>
</reference>
<proteinExistence type="predicted"/>
<protein>
    <submittedName>
        <fullName evidence="1">Uncharacterized protein</fullName>
    </submittedName>
</protein>
<accession>A0A0A9GYM7</accession>
<evidence type="ECO:0000313" key="1">
    <source>
        <dbReference type="EMBL" id="JAE25718.1"/>
    </source>
</evidence>
<reference evidence="1" key="2">
    <citation type="journal article" date="2015" name="Data Brief">
        <title>Shoot transcriptome of the giant reed, Arundo donax.</title>
        <authorList>
            <person name="Barrero R.A."/>
            <person name="Guerrero F.D."/>
            <person name="Moolhuijzen P."/>
            <person name="Goolsby J.A."/>
            <person name="Tidwell J."/>
            <person name="Bellgard S.E."/>
            <person name="Bellgard M.I."/>
        </authorList>
    </citation>
    <scope>NUCLEOTIDE SEQUENCE</scope>
    <source>
        <tissue evidence="1">Shoot tissue taken approximately 20 cm above the soil surface</tissue>
    </source>
</reference>
<dbReference type="EMBL" id="GBRH01172178">
    <property type="protein sequence ID" value="JAE25718.1"/>
    <property type="molecule type" value="Transcribed_RNA"/>
</dbReference>
<sequence>MLGNISYDHMTYISGQILFPADHQAS</sequence>